<dbReference type="PANTHER" id="PTHR45648:SF23">
    <property type="entry name" value="GDSL-LIKE LIPASE_ACYLHYDROLASE FAMILY PROTEIN, EXPRESSED"/>
    <property type="match status" value="1"/>
</dbReference>
<dbReference type="Proteomes" id="UP000636709">
    <property type="component" value="Unassembled WGS sequence"/>
</dbReference>
<dbReference type="GO" id="GO:0016298">
    <property type="term" value="F:lipase activity"/>
    <property type="evidence" value="ECO:0007669"/>
    <property type="project" value="InterPro"/>
</dbReference>
<evidence type="ECO:0000256" key="3">
    <source>
        <dbReference type="ARBA" id="ARBA00022963"/>
    </source>
</evidence>
<dbReference type="InterPro" id="IPR036514">
    <property type="entry name" value="SGNH_hydro_sf"/>
</dbReference>
<accession>A0A835KT87</accession>
<evidence type="ECO:0000313" key="6">
    <source>
        <dbReference type="Proteomes" id="UP000636709"/>
    </source>
</evidence>
<protein>
    <recommendedName>
        <fullName evidence="7">GDSL esterase/lipase</fullName>
    </recommendedName>
</protein>
<comment type="caution">
    <text evidence="5">The sequence shown here is derived from an EMBL/GenBank/DDBJ whole genome shotgun (WGS) entry which is preliminary data.</text>
</comment>
<proteinExistence type="inferred from homology"/>
<dbReference type="GO" id="GO:0016042">
    <property type="term" value="P:lipid catabolic process"/>
    <property type="evidence" value="ECO:0007669"/>
    <property type="project" value="UniProtKB-KW"/>
</dbReference>
<feature type="signal peptide" evidence="4">
    <location>
        <begin position="1"/>
        <end position="26"/>
    </location>
</feature>
<evidence type="ECO:0008006" key="7">
    <source>
        <dbReference type="Google" id="ProtNLM"/>
    </source>
</evidence>
<keyword evidence="4" id="KW-0732">Signal</keyword>
<keyword evidence="3" id="KW-0442">Lipid degradation</keyword>
<reference evidence="5" key="1">
    <citation type="submission" date="2020-07" db="EMBL/GenBank/DDBJ databases">
        <title>Genome sequence and genetic diversity analysis of an under-domesticated orphan crop, white fonio (Digitaria exilis).</title>
        <authorList>
            <person name="Bennetzen J.L."/>
            <person name="Chen S."/>
            <person name="Ma X."/>
            <person name="Wang X."/>
            <person name="Yssel A.E.J."/>
            <person name="Chaluvadi S.R."/>
            <person name="Johnson M."/>
            <person name="Gangashetty P."/>
            <person name="Hamidou F."/>
            <person name="Sanogo M.D."/>
            <person name="Zwaenepoel A."/>
            <person name="Wallace J."/>
            <person name="Van De Peer Y."/>
            <person name="Van Deynze A."/>
        </authorList>
    </citation>
    <scope>NUCLEOTIDE SEQUENCE</scope>
    <source>
        <tissue evidence="5">Leaves</tissue>
    </source>
</reference>
<comment type="similarity">
    <text evidence="1">Belongs to the 'GDSL' lipolytic enzyme family.</text>
</comment>
<keyword evidence="3" id="KW-0443">Lipid metabolism</keyword>
<evidence type="ECO:0000256" key="2">
    <source>
        <dbReference type="ARBA" id="ARBA00022801"/>
    </source>
</evidence>
<evidence type="ECO:0000313" key="5">
    <source>
        <dbReference type="EMBL" id="KAF8776618.1"/>
    </source>
</evidence>
<keyword evidence="6" id="KW-1185">Reference proteome</keyword>
<dbReference type="Pfam" id="PF00657">
    <property type="entry name" value="Lipase_GDSL"/>
    <property type="match status" value="1"/>
</dbReference>
<dbReference type="CDD" id="cd01837">
    <property type="entry name" value="SGNH_plant_lipase_like"/>
    <property type="match status" value="1"/>
</dbReference>
<sequence>MATPPAAVAATAIAAVALLLVLLGSAAVLMISSSEAGEDELFAAAGEDVFGSDGTVPAMYVFGDSLVDAGNNDFLSPPAPKAVPPNGVDFPNSVLWRTGRFTNGYNLADIIAQHLGFKMSPPAYLSLTPLSSFNLLRGRDGANYASGGSGILDITGNGTIALREQVQLFAETKASVIRAGLVDQETLEDLLAQSLFLISTGGNDFDAFDNGVPMSQAPEFVAGMITDYLKYINELYKLGARRLALLDIIPVGCLPSQLAVTGSDGDCDAGGNSLSLMFNSLLRTEMSKAVVASMPGLKYSIASLYNTYSDMIANPALAGLREVKRGCCGGGKFNGEVSCTMASSLCANRDDYLFWDLIHGTQAAYRWAVDAFFYGPTRDAEPINLAQLMEEPLSMATAPYSSI</sequence>
<dbReference type="EMBL" id="JACEFO010000191">
    <property type="protein sequence ID" value="KAF8776618.1"/>
    <property type="molecule type" value="Genomic_DNA"/>
</dbReference>
<keyword evidence="2" id="KW-0378">Hydrolase</keyword>
<dbReference type="OrthoDB" id="1600564at2759"/>
<dbReference type="AlphaFoldDB" id="A0A835KT87"/>
<dbReference type="InterPro" id="IPR035669">
    <property type="entry name" value="SGNH_plant_lipase-like"/>
</dbReference>
<dbReference type="InterPro" id="IPR008265">
    <property type="entry name" value="Lipase_GDSL_AS"/>
</dbReference>
<feature type="chain" id="PRO_5032520862" description="GDSL esterase/lipase" evidence="4">
    <location>
        <begin position="27"/>
        <end position="403"/>
    </location>
</feature>
<name>A0A835KT87_9POAL</name>
<dbReference type="InterPro" id="IPR001087">
    <property type="entry name" value="GDSL"/>
</dbReference>
<dbReference type="PROSITE" id="PS01098">
    <property type="entry name" value="LIPASE_GDSL_SER"/>
    <property type="match status" value="1"/>
</dbReference>
<dbReference type="SUPFAM" id="SSF52266">
    <property type="entry name" value="SGNH hydrolase"/>
    <property type="match status" value="1"/>
</dbReference>
<evidence type="ECO:0000256" key="4">
    <source>
        <dbReference type="SAM" id="SignalP"/>
    </source>
</evidence>
<gene>
    <name evidence="5" type="ORF">HU200_003342</name>
</gene>
<dbReference type="InterPro" id="IPR051058">
    <property type="entry name" value="GDSL_Est/Lipase"/>
</dbReference>
<organism evidence="5 6">
    <name type="scientific">Digitaria exilis</name>
    <dbReference type="NCBI Taxonomy" id="1010633"/>
    <lineage>
        <taxon>Eukaryota</taxon>
        <taxon>Viridiplantae</taxon>
        <taxon>Streptophyta</taxon>
        <taxon>Embryophyta</taxon>
        <taxon>Tracheophyta</taxon>
        <taxon>Spermatophyta</taxon>
        <taxon>Magnoliopsida</taxon>
        <taxon>Liliopsida</taxon>
        <taxon>Poales</taxon>
        <taxon>Poaceae</taxon>
        <taxon>PACMAD clade</taxon>
        <taxon>Panicoideae</taxon>
        <taxon>Panicodae</taxon>
        <taxon>Paniceae</taxon>
        <taxon>Anthephorinae</taxon>
        <taxon>Digitaria</taxon>
    </lineage>
</organism>
<dbReference type="PANTHER" id="PTHR45648">
    <property type="entry name" value="GDSL LIPASE/ACYLHYDROLASE FAMILY PROTEIN (AFU_ORTHOLOGUE AFUA_4G14700)"/>
    <property type="match status" value="1"/>
</dbReference>
<dbReference type="Gene3D" id="3.40.50.1110">
    <property type="entry name" value="SGNH hydrolase"/>
    <property type="match status" value="1"/>
</dbReference>
<evidence type="ECO:0000256" key="1">
    <source>
        <dbReference type="ARBA" id="ARBA00008668"/>
    </source>
</evidence>